<keyword evidence="3" id="KW-1185">Reference proteome</keyword>
<gene>
    <name evidence="2" type="ORF">Dsin_029187</name>
</gene>
<feature type="domain" description="RNase H type-1" evidence="1">
    <location>
        <begin position="2"/>
        <end position="76"/>
    </location>
</feature>
<evidence type="ECO:0000313" key="2">
    <source>
        <dbReference type="EMBL" id="KAK3189626.1"/>
    </source>
</evidence>
<dbReference type="InterPro" id="IPR044730">
    <property type="entry name" value="RNase_H-like_dom_plant"/>
</dbReference>
<comment type="caution">
    <text evidence="2">The sequence shown here is derived from an EMBL/GenBank/DDBJ whole genome shotgun (WGS) entry which is preliminary data.</text>
</comment>
<dbReference type="InterPro" id="IPR036397">
    <property type="entry name" value="RNaseH_sf"/>
</dbReference>
<dbReference type="PANTHER" id="PTHR47723:SF19">
    <property type="entry name" value="POLYNUCLEOTIDYL TRANSFERASE, RIBONUCLEASE H-LIKE SUPERFAMILY PROTEIN"/>
    <property type="match status" value="1"/>
</dbReference>
<name>A0AAE0DV89_9ROSI</name>
<dbReference type="GO" id="GO:0003676">
    <property type="term" value="F:nucleic acid binding"/>
    <property type="evidence" value="ECO:0007669"/>
    <property type="project" value="InterPro"/>
</dbReference>
<sequence>MGIFKGLQFAEESGSCPIIVESDAQVVVSFINSDFPIHDEMGLVIWDIKDFLKKVSGNVVVYASREGNAVAHNLMKFGLSIVQDHFWMDSYPPSGEASSERPSSLGSFSMCMFCVSLVQKKDHQLFIWDNL</sequence>
<proteinExistence type="predicted"/>
<dbReference type="EMBL" id="JANJYJ010000009">
    <property type="protein sequence ID" value="KAK3189626.1"/>
    <property type="molecule type" value="Genomic_DNA"/>
</dbReference>
<evidence type="ECO:0000259" key="1">
    <source>
        <dbReference type="Pfam" id="PF13456"/>
    </source>
</evidence>
<protein>
    <recommendedName>
        <fullName evidence="1">RNase H type-1 domain-containing protein</fullName>
    </recommendedName>
</protein>
<reference evidence="2" key="1">
    <citation type="journal article" date="2023" name="Plant J.">
        <title>Genome sequences and population genomics provide insights into the demographic history, inbreeding, and mutation load of two 'living fossil' tree species of Dipteronia.</title>
        <authorList>
            <person name="Feng Y."/>
            <person name="Comes H.P."/>
            <person name="Chen J."/>
            <person name="Zhu S."/>
            <person name="Lu R."/>
            <person name="Zhang X."/>
            <person name="Li P."/>
            <person name="Qiu J."/>
            <person name="Olsen K.M."/>
            <person name="Qiu Y."/>
        </authorList>
    </citation>
    <scope>NUCLEOTIDE SEQUENCE</scope>
    <source>
        <strain evidence="2">NBL</strain>
    </source>
</reference>
<dbReference type="InterPro" id="IPR053151">
    <property type="entry name" value="RNase_H-like"/>
</dbReference>
<dbReference type="PANTHER" id="PTHR47723">
    <property type="entry name" value="OS05G0353850 PROTEIN"/>
    <property type="match status" value="1"/>
</dbReference>
<evidence type="ECO:0000313" key="3">
    <source>
        <dbReference type="Proteomes" id="UP001281410"/>
    </source>
</evidence>
<dbReference type="CDD" id="cd06222">
    <property type="entry name" value="RNase_H_like"/>
    <property type="match status" value="1"/>
</dbReference>
<dbReference type="GO" id="GO:0004523">
    <property type="term" value="F:RNA-DNA hybrid ribonuclease activity"/>
    <property type="evidence" value="ECO:0007669"/>
    <property type="project" value="InterPro"/>
</dbReference>
<dbReference type="Proteomes" id="UP001281410">
    <property type="component" value="Unassembled WGS sequence"/>
</dbReference>
<organism evidence="2 3">
    <name type="scientific">Dipteronia sinensis</name>
    <dbReference type="NCBI Taxonomy" id="43782"/>
    <lineage>
        <taxon>Eukaryota</taxon>
        <taxon>Viridiplantae</taxon>
        <taxon>Streptophyta</taxon>
        <taxon>Embryophyta</taxon>
        <taxon>Tracheophyta</taxon>
        <taxon>Spermatophyta</taxon>
        <taxon>Magnoliopsida</taxon>
        <taxon>eudicotyledons</taxon>
        <taxon>Gunneridae</taxon>
        <taxon>Pentapetalae</taxon>
        <taxon>rosids</taxon>
        <taxon>malvids</taxon>
        <taxon>Sapindales</taxon>
        <taxon>Sapindaceae</taxon>
        <taxon>Hippocastanoideae</taxon>
        <taxon>Acereae</taxon>
        <taxon>Dipteronia</taxon>
    </lineage>
</organism>
<dbReference type="AlphaFoldDB" id="A0AAE0DV89"/>
<accession>A0AAE0DV89</accession>
<dbReference type="Gene3D" id="3.30.420.10">
    <property type="entry name" value="Ribonuclease H-like superfamily/Ribonuclease H"/>
    <property type="match status" value="1"/>
</dbReference>
<dbReference type="InterPro" id="IPR002156">
    <property type="entry name" value="RNaseH_domain"/>
</dbReference>
<dbReference type="Pfam" id="PF13456">
    <property type="entry name" value="RVT_3"/>
    <property type="match status" value="1"/>
</dbReference>